<comment type="similarity">
    <text evidence="1 4">Belongs to the glycosyl hydrolase 1 family.</text>
</comment>
<dbReference type="PANTHER" id="PTHR10353">
    <property type="entry name" value="GLYCOSYL HYDROLASE"/>
    <property type="match status" value="1"/>
</dbReference>
<dbReference type="InterPro" id="IPR017853">
    <property type="entry name" value="GH"/>
</dbReference>
<dbReference type="SUPFAM" id="SSF51445">
    <property type="entry name" value="(Trans)glycosidases"/>
    <property type="match status" value="1"/>
</dbReference>
<accession>A0A9C6XRN3</accession>
<reference evidence="7" key="1">
    <citation type="submission" date="2025-08" db="UniProtKB">
        <authorList>
            <consortium name="RefSeq"/>
        </authorList>
    </citation>
    <scope>IDENTIFICATION</scope>
    <source>
        <tissue evidence="7">Whole organism</tissue>
    </source>
</reference>
<organism evidence="6 7">
    <name type="scientific">Frankliniella occidentalis</name>
    <name type="common">Western flower thrips</name>
    <name type="synonym">Euthrips occidentalis</name>
    <dbReference type="NCBI Taxonomy" id="133901"/>
    <lineage>
        <taxon>Eukaryota</taxon>
        <taxon>Metazoa</taxon>
        <taxon>Ecdysozoa</taxon>
        <taxon>Arthropoda</taxon>
        <taxon>Hexapoda</taxon>
        <taxon>Insecta</taxon>
        <taxon>Pterygota</taxon>
        <taxon>Neoptera</taxon>
        <taxon>Paraneoptera</taxon>
        <taxon>Thysanoptera</taxon>
        <taxon>Terebrantia</taxon>
        <taxon>Thripoidea</taxon>
        <taxon>Thripidae</taxon>
        <taxon>Frankliniella</taxon>
    </lineage>
</organism>
<keyword evidence="5" id="KW-0732">Signal</keyword>
<dbReference type="GO" id="GO:0005975">
    <property type="term" value="P:carbohydrate metabolic process"/>
    <property type="evidence" value="ECO:0007669"/>
    <property type="project" value="InterPro"/>
</dbReference>
<evidence type="ECO:0000313" key="7">
    <source>
        <dbReference type="RefSeq" id="XP_052128577.1"/>
    </source>
</evidence>
<dbReference type="GO" id="GO:0008422">
    <property type="term" value="F:beta-glucosidase activity"/>
    <property type="evidence" value="ECO:0007669"/>
    <property type="project" value="TreeGrafter"/>
</dbReference>
<feature type="signal peptide" evidence="5">
    <location>
        <begin position="1"/>
        <end position="19"/>
    </location>
</feature>
<evidence type="ECO:0000256" key="3">
    <source>
        <dbReference type="ARBA" id="ARBA00023295"/>
    </source>
</evidence>
<dbReference type="PRINTS" id="PR00131">
    <property type="entry name" value="GLHYDRLASE1"/>
</dbReference>
<dbReference type="Pfam" id="PF00232">
    <property type="entry name" value="Glyco_hydro_1"/>
    <property type="match status" value="1"/>
</dbReference>
<evidence type="ECO:0000256" key="1">
    <source>
        <dbReference type="ARBA" id="ARBA00010838"/>
    </source>
</evidence>
<dbReference type="RefSeq" id="XP_052128577.1">
    <property type="nucleotide sequence ID" value="XM_052272617.1"/>
</dbReference>
<keyword evidence="3" id="KW-0326">Glycosidase</keyword>
<evidence type="ECO:0000256" key="2">
    <source>
        <dbReference type="ARBA" id="ARBA00022801"/>
    </source>
</evidence>
<dbReference type="PANTHER" id="PTHR10353:SF36">
    <property type="entry name" value="LP05116P"/>
    <property type="match status" value="1"/>
</dbReference>
<dbReference type="Gene3D" id="3.20.20.80">
    <property type="entry name" value="Glycosidases"/>
    <property type="match status" value="1"/>
</dbReference>
<keyword evidence="6" id="KW-1185">Reference proteome</keyword>
<dbReference type="InterPro" id="IPR001360">
    <property type="entry name" value="Glyco_hydro_1"/>
</dbReference>
<evidence type="ECO:0000313" key="6">
    <source>
        <dbReference type="Proteomes" id="UP000504606"/>
    </source>
</evidence>
<dbReference type="OrthoDB" id="65569at2759"/>
<name>A0A9C6XRN3_FRAOC</name>
<protein>
    <submittedName>
        <fullName evidence="7">Myrosinase 1-like</fullName>
    </submittedName>
</protein>
<dbReference type="KEGG" id="foc:113214388"/>
<sequence>MRDLLALLLCLLCLHGMQGVLGAAVGTDSLLLGLQAALARSPPKTPATKRLVSSDDADQVAWPKEVLLGAGLSAAQAEGAYNEDGKGMSLLDYKSSIPGAFSTDMHVAADHYHRFREDLHLAKQMKFTSHRFSIAWSRVLPTGGVDNINEKGVKFYKDYIDEVIKNGMVPMVTMLHFDQPYVVEDVTGGWGSPEMIDRYVEYADFLFKTFGEKVKYWNTINEPNMYCHYFRNKKNTTNPQEEPYYPCMHNIIIAHAKTYRLYKNKYQAKQKGKVGTSVVMWPATPKTTRSEDVMASETFNQLFAGTLVHPLVFGDYHPLLRYLVDKHDAEEGVTTPRLPELTTEEKQLLAGGTTDFIALNVYSKCTASYNHNQTSSAQESVLLGPVMRDMPFVEVTGIGDFSATEESLMQDALMWTWSNYHTPIIISENGYGDSQHLGVKDTARAAYLSVNLRTLARTIKEYDVEVLAYYVWALMDVWEFTAGYLERPFGLIHVDYENGSLNRTLKDSAKFFIELGTSGIVPSVPAPENGGISSSSTSVTATGLLLSALWLAIRPMT</sequence>
<dbReference type="GeneID" id="113214388"/>
<proteinExistence type="inferred from homology"/>
<dbReference type="AlphaFoldDB" id="A0A9C6XRN3"/>
<evidence type="ECO:0000256" key="5">
    <source>
        <dbReference type="SAM" id="SignalP"/>
    </source>
</evidence>
<evidence type="ECO:0000256" key="4">
    <source>
        <dbReference type="RuleBase" id="RU003690"/>
    </source>
</evidence>
<dbReference type="Proteomes" id="UP000504606">
    <property type="component" value="Unplaced"/>
</dbReference>
<feature type="chain" id="PRO_5038425882" evidence="5">
    <location>
        <begin position="20"/>
        <end position="557"/>
    </location>
</feature>
<gene>
    <name evidence="7" type="primary">LOC113214388</name>
</gene>
<keyword evidence="2" id="KW-0378">Hydrolase</keyword>